<dbReference type="PANTHER" id="PTHR38042">
    <property type="entry name" value="UROPORPHYRINOGEN-III SYNTHASE, CHLOROPLASTIC"/>
    <property type="match status" value="1"/>
</dbReference>
<feature type="domain" description="Tetrapyrrole biosynthesis uroporphyrinogen III synthase" evidence="10">
    <location>
        <begin position="17"/>
        <end position="239"/>
    </location>
</feature>
<reference evidence="11 12" key="1">
    <citation type="submission" date="2019-03" db="EMBL/GenBank/DDBJ databases">
        <title>Genomic Encyclopedia of Type Strains, Phase IV (KMG-IV): sequencing the most valuable type-strain genomes for metagenomic binning, comparative biology and taxonomic classification.</title>
        <authorList>
            <person name="Goeker M."/>
        </authorList>
    </citation>
    <scope>NUCLEOTIDE SEQUENCE [LARGE SCALE GENOMIC DNA]</scope>
    <source>
        <strain evidence="11 12">DSM 19605</strain>
    </source>
</reference>
<dbReference type="CDD" id="cd06578">
    <property type="entry name" value="HemD"/>
    <property type="match status" value="1"/>
</dbReference>
<comment type="pathway">
    <text evidence="1 9">Porphyrin-containing compound metabolism; protoporphyrin-IX biosynthesis; coproporphyrinogen-III from 5-aminolevulinate: step 3/4.</text>
</comment>
<dbReference type="GO" id="GO:0004852">
    <property type="term" value="F:uroporphyrinogen-III synthase activity"/>
    <property type="evidence" value="ECO:0007669"/>
    <property type="project" value="UniProtKB-UniRule"/>
</dbReference>
<evidence type="ECO:0000256" key="4">
    <source>
        <dbReference type="ARBA" id="ARBA00023239"/>
    </source>
</evidence>
<evidence type="ECO:0000259" key="10">
    <source>
        <dbReference type="Pfam" id="PF02602"/>
    </source>
</evidence>
<dbReference type="InterPro" id="IPR036108">
    <property type="entry name" value="4pyrrol_syn_uPrphyn_synt_sf"/>
</dbReference>
<dbReference type="EC" id="4.2.1.75" evidence="3 9"/>
<dbReference type="Proteomes" id="UP000295510">
    <property type="component" value="Unassembled WGS sequence"/>
</dbReference>
<dbReference type="GO" id="GO:0006780">
    <property type="term" value="P:uroporphyrinogen III biosynthetic process"/>
    <property type="evidence" value="ECO:0007669"/>
    <property type="project" value="UniProtKB-UniRule"/>
</dbReference>
<comment type="function">
    <text evidence="6 9">Catalyzes cyclization of the linear tetrapyrrole, hydroxymethylbilane, to the macrocyclic uroporphyrinogen III.</text>
</comment>
<proteinExistence type="inferred from homology"/>
<dbReference type="GO" id="GO:0006782">
    <property type="term" value="P:protoporphyrinogen IX biosynthetic process"/>
    <property type="evidence" value="ECO:0007669"/>
    <property type="project" value="UniProtKB-UniRule"/>
</dbReference>
<accession>A0A4R6U943</accession>
<dbReference type="OrthoDB" id="9787650at2"/>
<dbReference type="UniPathway" id="UPA00251">
    <property type="reaction ID" value="UER00320"/>
</dbReference>
<protein>
    <recommendedName>
        <fullName evidence="7 9">Uroporphyrinogen-III synthase</fullName>
        <ecNumber evidence="3 9">4.2.1.75</ecNumber>
    </recommendedName>
</protein>
<dbReference type="EMBL" id="SNYL01000012">
    <property type="protein sequence ID" value="TDQ41329.1"/>
    <property type="molecule type" value="Genomic_DNA"/>
</dbReference>
<comment type="caution">
    <text evidence="11">The sequence shown here is derived from an EMBL/GenBank/DDBJ whole genome shotgun (WGS) entry which is preliminary data.</text>
</comment>
<dbReference type="PANTHER" id="PTHR38042:SF1">
    <property type="entry name" value="UROPORPHYRINOGEN-III SYNTHASE, CHLOROPLASTIC"/>
    <property type="match status" value="1"/>
</dbReference>
<keyword evidence="4 9" id="KW-0456">Lyase</keyword>
<gene>
    <name evidence="11" type="ORF">DFR43_1126</name>
</gene>
<keyword evidence="5 9" id="KW-0627">Porphyrin biosynthesis</keyword>
<evidence type="ECO:0000256" key="8">
    <source>
        <dbReference type="ARBA" id="ARBA00048617"/>
    </source>
</evidence>
<organism evidence="11 12">
    <name type="scientific">Tepidicella xavieri</name>
    <dbReference type="NCBI Taxonomy" id="360241"/>
    <lineage>
        <taxon>Bacteria</taxon>
        <taxon>Pseudomonadati</taxon>
        <taxon>Pseudomonadota</taxon>
        <taxon>Betaproteobacteria</taxon>
        <taxon>Burkholderiales</taxon>
        <taxon>Tepidicella</taxon>
    </lineage>
</organism>
<evidence type="ECO:0000313" key="12">
    <source>
        <dbReference type="Proteomes" id="UP000295510"/>
    </source>
</evidence>
<sequence length="252" mass="27038">MTPTVIVTRPAREASPWVAALQAAGWAVAALPLIEIAAAPDPQALRRAQASAGQHDAWMFVSAQAVHAFLTPALARLAPRCWAPGPGTAKALREAGVPPERIDQPDAAAEQFDSEALWQAVAPQVQPGHRLLIVRGQSADGQTGRDWLSARCQAAGGQIETCIAYRRQPPVWDAATRGRVATWAMEGAVWLLSSSEAVAHLDALCPGQSWGRARALVTHPRIEMSARRMGFGEIITTRPALADVLRALETYR</sequence>
<name>A0A4R6U943_9BURK</name>
<evidence type="ECO:0000256" key="7">
    <source>
        <dbReference type="ARBA" id="ARBA00040167"/>
    </source>
</evidence>
<evidence type="ECO:0000256" key="9">
    <source>
        <dbReference type="RuleBase" id="RU366031"/>
    </source>
</evidence>
<dbReference type="RefSeq" id="WP_133598252.1">
    <property type="nucleotide sequence ID" value="NZ_SNYL01000012.1"/>
</dbReference>
<evidence type="ECO:0000256" key="6">
    <source>
        <dbReference type="ARBA" id="ARBA00037589"/>
    </source>
</evidence>
<dbReference type="InterPro" id="IPR039793">
    <property type="entry name" value="UROS/Hem4"/>
</dbReference>
<keyword evidence="12" id="KW-1185">Reference proteome</keyword>
<evidence type="ECO:0000256" key="1">
    <source>
        <dbReference type="ARBA" id="ARBA00004772"/>
    </source>
</evidence>
<dbReference type="Pfam" id="PF02602">
    <property type="entry name" value="HEM4"/>
    <property type="match status" value="1"/>
</dbReference>
<comment type="catalytic activity">
    <reaction evidence="8 9">
        <text>hydroxymethylbilane = uroporphyrinogen III + H2O</text>
        <dbReference type="Rhea" id="RHEA:18965"/>
        <dbReference type="ChEBI" id="CHEBI:15377"/>
        <dbReference type="ChEBI" id="CHEBI:57308"/>
        <dbReference type="ChEBI" id="CHEBI:57845"/>
        <dbReference type="EC" id="4.2.1.75"/>
    </reaction>
</comment>
<evidence type="ECO:0000313" key="11">
    <source>
        <dbReference type="EMBL" id="TDQ41329.1"/>
    </source>
</evidence>
<dbReference type="AlphaFoldDB" id="A0A4R6U943"/>
<dbReference type="InterPro" id="IPR003754">
    <property type="entry name" value="4pyrrol_synth_uPrphyn_synth"/>
</dbReference>
<dbReference type="SUPFAM" id="SSF69618">
    <property type="entry name" value="HemD-like"/>
    <property type="match status" value="1"/>
</dbReference>
<comment type="similarity">
    <text evidence="2 9">Belongs to the uroporphyrinogen-III synthase family.</text>
</comment>
<evidence type="ECO:0000256" key="3">
    <source>
        <dbReference type="ARBA" id="ARBA00013109"/>
    </source>
</evidence>
<dbReference type="Gene3D" id="3.40.50.10090">
    <property type="match status" value="2"/>
</dbReference>
<evidence type="ECO:0000256" key="2">
    <source>
        <dbReference type="ARBA" id="ARBA00008133"/>
    </source>
</evidence>
<evidence type="ECO:0000256" key="5">
    <source>
        <dbReference type="ARBA" id="ARBA00023244"/>
    </source>
</evidence>